<dbReference type="EMBL" id="JAMOIM010000018">
    <property type="protein sequence ID" value="MCW6510753.1"/>
    <property type="molecule type" value="Genomic_DNA"/>
</dbReference>
<organism evidence="2 3">
    <name type="scientific">Lichenifustis flavocetrariae</name>
    <dbReference type="NCBI Taxonomy" id="2949735"/>
    <lineage>
        <taxon>Bacteria</taxon>
        <taxon>Pseudomonadati</taxon>
        <taxon>Pseudomonadota</taxon>
        <taxon>Alphaproteobacteria</taxon>
        <taxon>Hyphomicrobiales</taxon>
        <taxon>Lichenihabitantaceae</taxon>
        <taxon>Lichenifustis</taxon>
    </lineage>
</organism>
<evidence type="ECO:0000256" key="1">
    <source>
        <dbReference type="SAM" id="SignalP"/>
    </source>
</evidence>
<proteinExistence type="predicted"/>
<keyword evidence="3" id="KW-1185">Reference proteome</keyword>
<feature type="signal peptide" evidence="1">
    <location>
        <begin position="1"/>
        <end position="26"/>
    </location>
</feature>
<evidence type="ECO:0000313" key="3">
    <source>
        <dbReference type="Proteomes" id="UP001165667"/>
    </source>
</evidence>
<dbReference type="AlphaFoldDB" id="A0AA41Z0V7"/>
<dbReference type="Proteomes" id="UP001165667">
    <property type="component" value="Unassembled WGS sequence"/>
</dbReference>
<name>A0AA41Z0V7_9HYPH</name>
<keyword evidence="1" id="KW-0732">Signal</keyword>
<protein>
    <submittedName>
        <fullName evidence="2">Uncharacterized protein</fullName>
    </submittedName>
</protein>
<reference evidence="2" key="1">
    <citation type="submission" date="2022-05" db="EMBL/GenBank/DDBJ databases">
        <authorList>
            <person name="Pankratov T."/>
        </authorList>
    </citation>
    <scope>NUCLEOTIDE SEQUENCE</scope>
    <source>
        <strain evidence="2">BP6-180914</strain>
    </source>
</reference>
<sequence>MSEDPCRFILAVLVVAVCAASADARAAEASIGTAQMAPDGTLTFFLIARDPARGITGHGFFTYKRGDPKYGEMLRHVGGLRPGQTKSVPPWPSAAK</sequence>
<accession>A0AA41Z0V7</accession>
<evidence type="ECO:0000313" key="2">
    <source>
        <dbReference type="EMBL" id="MCW6510753.1"/>
    </source>
</evidence>
<comment type="caution">
    <text evidence="2">The sequence shown here is derived from an EMBL/GenBank/DDBJ whole genome shotgun (WGS) entry which is preliminary data.</text>
</comment>
<dbReference type="RefSeq" id="WP_282587130.1">
    <property type="nucleotide sequence ID" value="NZ_JAMOIM010000018.1"/>
</dbReference>
<gene>
    <name evidence="2" type="ORF">M8523_22320</name>
</gene>
<feature type="chain" id="PRO_5041316639" evidence="1">
    <location>
        <begin position="27"/>
        <end position="96"/>
    </location>
</feature>